<evidence type="ECO:0000256" key="1">
    <source>
        <dbReference type="SAM" id="Coils"/>
    </source>
</evidence>
<protein>
    <submittedName>
        <fullName evidence="4">Helix-turn-helix transcriptional regulator</fullName>
    </submittedName>
</protein>
<dbReference type="CDD" id="cd00093">
    <property type="entry name" value="HTH_XRE"/>
    <property type="match status" value="1"/>
</dbReference>
<evidence type="ECO:0000313" key="5">
    <source>
        <dbReference type="Proteomes" id="UP001151081"/>
    </source>
</evidence>
<keyword evidence="5" id="KW-1185">Reference proteome</keyword>
<dbReference type="Pfam" id="PF01381">
    <property type="entry name" value="HTH_3"/>
    <property type="match status" value="1"/>
</dbReference>
<evidence type="ECO:0000313" key="4">
    <source>
        <dbReference type="EMBL" id="MDC3985923.1"/>
    </source>
</evidence>
<evidence type="ECO:0000259" key="3">
    <source>
        <dbReference type="PROSITE" id="PS50943"/>
    </source>
</evidence>
<dbReference type="Proteomes" id="UP001151081">
    <property type="component" value="Unassembled WGS sequence"/>
</dbReference>
<dbReference type="Gene3D" id="1.10.260.40">
    <property type="entry name" value="lambda repressor-like DNA-binding domains"/>
    <property type="match status" value="1"/>
</dbReference>
<feature type="region of interest" description="Disordered" evidence="2">
    <location>
        <begin position="218"/>
        <end position="246"/>
    </location>
</feature>
<dbReference type="GO" id="GO:0003677">
    <property type="term" value="F:DNA binding"/>
    <property type="evidence" value="ECO:0007669"/>
    <property type="project" value="InterPro"/>
</dbReference>
<sequence length="246" mass="27155">MTDDYQNGATIPIRERIQTRLDELEQTPAWLAEKVGVSRSTITRILKGERNPTPETLHEIAPVLGEEVAQLVAGTDAEKRVKEAQDIVSRRDYEAAVRQVVDFERKANDLAAQVRELNERCAQEQIRARKLTDQLEESERKCGLIEEERDRARREALHHEQDARRYCEGLEKAVADVVALRAQVRELGAAVESGRTTSRVAAILAGVAAAVSVASYLGGDSDDGKATGKDSQASEVGTKRRARGRG</sequence>
<dbReference type="SMART" id="SM00530">
    <property type="entry name" value="HTH_XRE"/>
    <property type="match status" value="1"/>
</dbReference>
<proteinExistence type="predicted"/>
<name>A0A9X3XBW5_9BACT</name>
<keyword evidence="1" id="KW-0175">Coiled coil</keyword>
<dbReference type="InterPro" id="IPR001387">
    <property type="entry name" value="Cro/C1-type_HTH"/>
</dbReference>
<evidence type="ECO:0000256" key="2">
    <source>
        <dbReference type="SAM" id="MobiDB-lite"/>
    </source>
</evidence>
<comment type="caution">
    <text evidence="4">The sequence shown here is derived from an EMBL/GenBank/DDBJ whole genome shotgun (WGS) entry which is preliminary data.</text>
</comment>
<organism evidence="4 5">
    <name type="scientific">Polyangium jinanense</name>
    <dbReference type="NCBI Taxonomy" id="2829994"/>
    <lineage>
        <taxon>Bacteria</taxon>
        <taxon>Pseudomonadati</taxon>
        <taxon>Myxococcota</taxon>
        <taxon>Polyangia</taxon>
        <taxon>Polyangiales</taxon>
        <taxon>Polyangiaceae</taxon>
        <taxon>Polyangium</taxon>
    </lineage>
</organism>
<dbReference type="EMBL" id="JAGTJJ010000033">
    <property type="protein sequence ID" value="MDC3985923.1"/>
    <property type="molecule type" value="Genomic_DNA"/>
</dbReference>
<dbReference type="RefSeq" id="WP_272459291.1">
    <property type="nucleotide sequence ID" value="NZ_JAGTJJ010000033.1"/>
</dbReference>
<dbReference type="InterPro" id="IPR010982">
    <property type="entry name" value="Lambda_DNA-bd_dom_sf"/>
</dbReference>
<reference evidence="4 5" key="1">
    <citation type="submission" date="2021-04" db="EMBL/GenBank/DDBJ databases">
        <title>Genome analysis of Polyangium sp.</title>
        <authorList>
            <person name="Li Y."/>
            <person name="Wang J."/>
        </authorList>
    </citation>
    <scope>NUCLEOTIDE SEQUENCE [LARGE SCALE GENOMIC DNA]</scope>
    <source>
        <strain evidence="4 5">SDU14</strain>
    </source>
</reference>
<dbReference type="SUPFAM" id="SSF47413">
    <property type="entry name" value="lambda repressor-like DNA-binding domains"/>
    <property type="match status" value="1"/>
</dbReference>
<accession>A0A9X3XBW5</accession>
<dbReference type="PROSITE" id="PS50943">
    <property type="entry name" value="HTH_CROC1"/>
    <property type="match status" value="1"/>
</dbReference>
<feature type="coiled-coil region" evidence="1">
    <location>
        <begin position="93"/>
        <end position="155"/>
    </location>
</feature>
<feature type="domain" description="HTH cro/C1-type" evidence="3">
    <location>
        <begin position="31"/>
        <end position="71"/>
    </location>
</feature>
<dbReference type="AlphaFoldDB" id="A0A9X3XBW5"/>
<gene>
    <name evidence="4" type="ORF">KEG57_35915</name>
</gene>